<dbReference type="PROSITE" id="PS50929">
    <property type="entry name" value="ABC_TM1F"/>
    <property type="match status" value="1"/>
</dbReference>
<evidence type="ECO:0000256" key="6">
    <source>
        <dbReference type="ARBA" id="ARBA00023136"/>
    </source>
</evidence>
<dbReference type="GO" id="GO:0005886">
    <property type="term" value="C:plasma membrane"/>
    <property type="evidence" value="ECO:0007669"/>
    <property type="project" value="UniProtKB-SubCell"/>
</dbReference>
<dbReference type="SUPFAM" id="SSF90123">
    <property type="entry name" value="ABC transporter transmembrane region"/>
    <property type="match status" value="1"/>
</dbReference>
<reference evidence="10 11" key="1">
    <citation type="journal article" date="2010" name="Int. J. Syst. Evol. Microbiol.">
        <title>Bacillus horneckiae sp. nov., isolated from a spacecraft-assembly clean room.</title>
        <authorList>
            <person name="Vaishampayan P."/>
            <person name="Probst A."/>
            <person name="Krishnamurthi S."/>
            <person name="Ghosh S."/>
            <person name="Osman S."/>
            <person name="McDowall A."/>
            <person name="Ruckmani A."/>
            <person name="Mayilraj S."/>
            <person name="Venkateswaran K."/>
        </authorList>
    </citation>
    <scope>NUCLEOTIDE SEQUENCE [LARGE SCALE GENOMIC DNA]</scope>
    <source>
        <strain evidence="11">1PO1SC</strain>
    </source>
</reference>
<accession>A0A2N0ZBA9</accession>
<keyword evidence="4" id="KW-0067">ATP-binding</keyword>
<keyword evidence="2 7" id="KW-0812">Transmembrane</keyword>
<dbReference type="Pfam" id="PF00664">
    <property type="entry name" value="ABC_membrane"/>
    <property type="match status" value="1"/>
</dbReference>
<dbReference type="InterPro" id="IPR003593">
    <property type="entry name" value="AAA+_ATPase"/>
</dbReference>
<name>A0A2N0ZBA9_9BACI</name>
<evidence type="ECO:0000256" key="2">
    <source>
        <dbReference type="ARBA" id="ARBA00022692"/>
    </source>
</evidence>
<dbReference type="InterPro" id="IPR039421">
    <property type="entry name" value="Type_1_exporter"/>
</dbReference>
<dbReference type="CDD" id="cd18584">
    <property type="entry name" value="ABC_6TM_AarD_CydD"/>
    <property type="match status" value="1"/>
</dbReference>
<dbReference type="GO" id="GO:0005524">
    <property type="term" value="F:ATP binding"/>
    <property type="evidence" value="ECO:0007669"/>
    <property type="project" value="UniProtKB-KW"/>
</dbReference>
<feature type="domain" description="ABC transmembrane type-1" evidence="9">
    <location>
        <begin position="18"/>
        <end position="298"/>
    </location>
</feature>
<dbReference type="GO" id="GO:0016887">
    <property type="term" value="F:ATP hydrolysis activity"/>
    <property type="evidence" value="ECO:0007669"/>
    <property type="project" value="InterPro"/>
</dbReference>
<dbReference type="RefSeq" id="WP_066193909.1">
    <property type="nucleotide sequence ID" value="NZ_JAMAUX010000001.1"/>
</dbReference>
<dbReference type="SMART" id="SM00382">
    <property type="entry name" value="AAA"/>
    <property type="match status" value="1"/>
</dbReference>
<feature type="transmembrane region" description="Helical" evidence="7">
    <location>
        <begin position="155"/>
        <end position="174"/>
    </location>
</feature>
<feature type="transmembrane region" description="Helical" evidence="7">
    <location>
        <begin position="234"/>
        <end position="255"/>
    </location>
</feature>
<sequence>MLKKIILLYRKNLLHMSVLAFGVSIAILAQAYLIVAIIDGIFLQGVQFADVIYLIGILVFALWIRIIFRSFINKIGLSIATDVKIKLRTQLLDHLTNRPVISNEKIQSGERTSYFLDTVDEIDRYFSQYIPQMIQSLIIPVVILTVIFMEHWSTGLIILITAPFIPIFMIIIGVRTGDKSKEQLTKMAAFSGAFLDTLQGLQTLKLFGRAEKQRERIKNSSLSFRDATMEVLKVAFTNSLALEFISMLSIGLIALEVAIRMIIIQDTTFTTGFLMLILAPEFFNKLKELGSAFHSGKASMGAAKKLEELLDEKRERVKWGSKIIEKDSPPKLELHEATFGYEGGAFQSKPMSITILPFEKVAIIGPTGAGKSTLLNVLSGLFPMKNGLYVIDEIPREQVSEKSWFDKISYITQDAYLFSGTIAENIALGSGQKHEHAQIKMAVKEAGIDEWIQSLPNGLDTKIGEGGRGLSGGEKQRVLMARAFLKKPAIVIFDEPTTGLDLQTERILQTSMEKLSEQSTIITVAHRLYTIRSADKIVLVEQGAIRAIGTHEELWQQDVMYRQMVEVQQGGTA</sequence>
<gene>
    <name evidence="10" type="primary">cydD</name>
    <name evidence="10" type="ORF">CWS20_22160</name>
</gene>
<evidence type="ECO:0000256" key="3">
    <source>
        <dbReference type="ARBA" id="ARBA00022741"/>
    </source>
</evidence>
<dbReference type="NCBIfam" id="TIGR02857">
    <property type="entry name" value="CydD"/>
    <property type="match status" value="1"/>
</dbReference>
<feature type="transmembrane region" description="Helical" evidence="7">
    <location>
        <begin position="129"/>
        <end position="149"/>
    </location>
</feature>
<keyword evidence="5 7" id="KW-1133">Transmembrane helix</keyword>
<dbReference type="InterPro" id="IPR014216">
    <property type="entry name" value="ABC_transptr_CydD"/>
</dbReference>
<protein>
    <submittedName>
        <fullName evidence="10">Thiol reductant ABC exporter subunit CydD</fullName>
    </submittedName>
</protein>
<dbReference type="Proteomes" id="UP000233343">
    <property type="component" value="Unassembled WGS sequence"/>
</dbReference>
<dbReference type="InterPro" id="IPR017871">
    <property type="entry name" value="ABC_transporter-like_CS"/>
</dbReference>
<evidence type="ECO:0000256" key="7">
    <source>
        <dbReference type="SAM" id="Phobius"/>
    </source>
</evidence>
<dbReference type="InterPro" id="IPR003439">
    <property type="entry name" value="ABC_transporter-like_ATP-bd"/>
</dbReference>
<dbReference type="Gene3D" id="1.20.1560.10">
    <property type="entry name" value="ABC transporter type 1, transmembrane domain"/>
    <property type="match status" value="1"/>
</dbReference>
<evidence type="ECO:0000256" key="5">
    <source>
        <dbReference type="ARBA" id="ARBA00022989"/>
    </source>
</evidence>
<feature type="transmembrane region" description="Helical" evidence="7">
    <location>
        <begin position="41"/>
        <end position="64"/>
    </location>
</feature>
<proteinExistence type="predicted"/>
<dbReference type="GO" id="GO:0140359">
    <property type="term" value="F:ABC-type transporter activity"/>
    <property type="evidence" value="ECO:0007669"/>
    <property type="project" value="InterPro"/>
</dbReference>
<keyword evidence="3" id="KW-0547">Nucleotide-binding</keyword>
<dbReference type="Pfam" id="PF00005">
    <property type="entry name" value="ABC_tran"/>
    <property type="match status" value="1"/>
</dbReference>
<keyword evidence="6 7" id="KW-0472">Membrane</keyword>
<dbReference type="GO" id="GO:0034040">
    <property type="term" value="F:ATPase-coupled lipid transmembrane transporter activity"/>
    <property type="evidence" value="ECO:0007669"/>
    <property type="project" value="TreeGrafter"/>
</dbReference>
<dbReference type="InterPro" id="IPR036640">
    <property type="entry name" value="ABC1_TM_sf"/>
</dbReference>
<comment type="caution">
    <text evidence="10">The sequence shown here is derived from an EMBL/GenBank/DDBJ whole genome shotgun (WGS) entry which is preliminary data.</text>
</comment>
<dbReference type="GO" id="GO:0042883">
    <property type="term" value="P:cysteine transport"/>
    <property type="evidence" value="ECO:0007669"/>
    <property type="project" value="InterPro"/>
</dbReference>
<comment type="subcellular location">
    <subcellularLocation>
        <location evidence="1">Cell membrane</location>
        <topology evidence="1">Multi-pass membrane protein</topology>
    </subcellularLocation>
</comment>
<evidence type="ECO:0000256" key="1">
    <source>
        <dbReference type="ARBA" id="ARBA00004651"/>
    </source>
</evidence>
<dbReference type="PROSITE" id="PS50893">
    <property type="entry name" value="ABC_TRANSPORTER_2"/>
    <property type="match status" value="1"/>
</dbReference>
<dbReference type="AlphaFoldDB" id="A0A2N0ZBA9"/>
<dbReference type="PANTHER" id="PTHR24221">
    <property type="entry name" value="ATP-BINDING CASSETTE SUB-FAMILY B"/>
    <property type="match status" value="1"/>
</dbReference>
<organism evidence="10 11">
    <name type="scientific">Cytobacillus horneckiae</name>
    <dbReference type="NCBI Taxonomy" id="549687"/>
    <lineage>
        <taxon>Bacteria</taxon>
        <taxon>Bacillati</taxon>
        <taxon>Bacillota</taxon>
        <taxon>Bacilli</taxon>
        <taxon>Bacillales</taxon>
        <taxon>Bacillaceae</taxon>
        <taxon>Cytobacillus</taxon>
    </lineage>
</organism>
<dbReference type="EMBL" id="PISD01000058">
    <property type="protein sequence ID" value="PKG26798.1"/>
    <property type="molecule type" value="Genomic_DNA"/>
</dbReference>
<dbReference type="Gene3D" id="3.40.50.300">
    <property type="entry name" value="P-loop containing nucleotide triphosphate hydrolases"/>
    <property type="match status" value="1"/>
</dbReference>
<feature type="transmembrane region" description="Helical" evidence="7">
    <location>
        <begin position="12"/>
        <end position="35"/>
    </location>
</feature>
<dbReference type="InterPro" id="IPR027417">
    <property type="entry name" value="P-loop_NTPase"/>
</dbReference>
<evidence type="ECO:0000259" key="8">
    <source>
        <dbReference type="PROSITE" id="PS50893"/>
    </source>
</evidence>
<evidence type="ECO:0000256" key="4">
    <source>
        <dbReference type="ARBA" id="ARBA00022840"/>
    </source>
</evidence>
<dbReference type="InterPro" id="IPR011527">
    <property type="entry name" value="ABC1_TM_dom"/>
</dbReference>
<evidence type="ECO:0000313" key="10">
    <source>
        <dbReference type="EMBL" id="PKG26798.1"/>
    </source>
</evidence>
<evidence type="ECO:0000313" key="11">
    <source>
        <dbReference type="Proteomes" id="UP000233343"/>
    </source>
</evidence>
<dbReference type="PANTHER" id="PTHR24221:SF654">
    <property type="entry name" value="ATP-BINDING CASSETTE SUB-FAMILY B MEMBER 6"/>
    <property type="match status" value="1"/>
</dbReference>
<feature type="domain" description="ABC transporter" evidence="8">
    <location>
        <begin position="332"/>
        <end position="567"/>
    </location>
</feature>
<keyword evidence="11" id="KW-1185">Reference proteome</keyword>
<dbReference type="SUPFAM" id="SSF52540">
    <property type="entry name" value="P-loop containing nucleoside triphosphate hydrolases"/>
    <property type="match status" value="1"/>
</dbReference>
<evidence type="ECO:0000259" key="9">
    <source>
        <dbReference type="PROSITE" id="PS50929"/>
    </source>
</evidence>
<dbReference type="PROSITE" id="PS00211">
    <property type="entry name" value="ABC_TRANSPORTER_1"/>
    <property type="match status" value="1"/>
</dbReference>